<gene>
    <name evidence="3" type="ORF">O181_057965</name>
</gene>
<dbReference type="Pfam" id="PF07727">
    <property type="entry name" value="RVT_2"/>
    <property type="match status" value="1"/>
</dbReference>
<evidence type="ECO:0000313" key="4">
    <source>
        <dbReference type="Proteomes" id="UP000765509"/>
    </source>
</evidence>
<dbReference type="CDD" id="cd09272">
    <property type="entry name" value="RNase_HI_RT_Ty1"/>
    <property type="match status" value="1"/>
</dbReference>
<dbReference type="InterPro" id="IPR057670">
    <property type="entry name" value="SH3_retrovirus"/>
</dbReference>
<dbReference type="InterPro" id="IPR001584">
    <property type="entry name" value="Integrase_cat-core"/>
</dbReference>
<keyword evidence="1" id="KW-0694">RNA-binding</keyword>
<comment type="caution">
    <text evidence="3">The sequence shown here is derived from an EMBL/GenBank/DDBJ whole genome shotgun (WGS) entry which is preliminary data.</text>
</comment>
<evidence type="ECO:0000313" key="3">
    <source>
        <dbReference type="EMBL" id="MBW0518250.1"/>
    </source>
</evidence>
<dbReference type="GO" id="GO:0015074">
    <property type="term" value="P:DNA integration"/>
    <property type="evidence" value="ECO:0007669"/>
    <property type="project" value="InterPro"/>
</dbReference>
<dbReference type="GO" id="GO:0003723">
    <property type="term" value="F:RNA binding"/>
    <property type="evidence" value="ECO:0007669"/>
    <property type="project" value="UniProtKB-KW"/>
</dbReference>
<dbReference type="Pfam" id="PF25597">
    <property type="entry name" value="SH3_retrovirus"/>
    <property type="match status" value="1"/>
</dbReference>
<dbReference type="SUPFAM" id="SSF53098">
    <property type="entry name" value="Ribonuclease H-like"/>
    <property type="match status" value="1"/>
</dbReference>
<dbReference type="SUPFAM" id="SSF56672">
    <property type="entry name" value="DNA/RNA polymerases"/>
    <property type="match status" value="1"/>
</dbReference>
<protein>
    <recommendedName>
        <fullName evidence="2">Integrase catalytic domain-containing protein</fullName>
    </recommendedName>
</protein>
<organism evidence="3 4">
    <name type="scientific">Austropuccinia psidii MF-1</name>
    <dbReference type="NCBI Taxonomy" id="1389203"/>
    <lineage>
        <taxon>Eukaryota</taxon>
        <taxon>Fungi</taxon>
        <taxon>Dikarya</taxon>
        <taxon>Basidiomycota</taxon>
        <taxon>Pucciniomycotina</taxon>
        <taxon>Pucciniomycetes</taxon>
        <taxon>Pucciniales</taxon>
        <taxon>Sphaerophragmiaceae</taxon>
        <taxon>Austropuccinia</taxon>
    </lineage>
</organism>
<dbReference type="OrthoDB" id="3059824at2759"/>
<evidence type="ECO:0000259" key="2">
    <source>
        <dbReference type="PROSITE" id="PS50994"/>
    </source>
</evidence>
<feature type="domain" description="Integrase catalytic" evidence="2">
    <location>
        <begin position="494"/>
        <end position="665"/>
    </location>
</feature>
<keyword evidence="4" id="KW-1185">Reference proteome</keyword>
<reference evidence="3" key="1">
    <citation type="submission" date="2021-03" db="EMBL/GenBank/DDBJ databases">
        <title>Draft genome sequence of rust myrtle Austropuccinia psidii MF-1, a brazilian biotype.</title>
        <authorList>
            <person name="Quecine M.C."/>
            <person name="Pachon D.M.R."/>
            <person name="Bonatelli M.L."/>
            <person name="Correr F.H."/>
            <person name="Franceschini L.M."/>
            <person name="Leite T.F."/>
            <person name="Margarido G.R.A."/>
            <person name="Almeida C.A."/>
            <person name="Ferrarezi J.A."/>
            <person name="Labate C.A."/>
        </authorList>
    </citation>
    <scope>NUCLEOTIDE SEQUENCE</scope>
    <source>
        <strain evidence="3">MF-1</strain>
    </source>
</reference>
<dbReference type="InterPro" id="IPR043502">
    <property type="entry name" value="DNA/RNA_pol_sf"/>
</dbReference>
<dbReference type="PANTHER" id="PTHR11439">
    <property type="entry name" value="GAG-POL-RELATED RETROTRANSPOSON"/>
    <property type="match status" value="1"/>
</dbReference>
<dbReference type="Gene3D" id="3.30.420.10">
    <property type="entry name" value="Ribonuclease H-like superfamily/Ribonuclease H"/>
    <property type="match status" value="1"/>
</dbReference>
<name>A0A9Q3E8S1_9BASI</name>
<sequence>MPLKEATDNHDVVTKGSQSDLSRVLDAVDALTSKVQLLQLELDFHKQVCQSPHKDINPTLRRFFEDPLSLHFSVNPRKPILTFDSRKFLALWEALSTTISFVYKLKDQPILVFLNNTDPNTSAIFDELQHQCDKSTHFDKLEVIRQFISLLNHLGPSNTPQWLGKHQEIYSLLLSWQVSLSKLCGLFLQDNINKSTFDVVLHNHLGRLDSPATFEYVSEAIQAAETAAMSVVLLALVDHDASVLAVRYFRPNSSSSVPMAIPHHFYQATAGPPNQSPPQHLPDNMIEKAAAFKGRGQTKPLIEQFGDLCLYFKKCKHWYADCHKFWADVQAGRAVAPTGMRHRPLLHQPKNCSSKGKDPQVYSVKADVMDNGCLVDSAANIHVSGDNPDFVISCQLMWPIILRLASSGHTSHLMAIGSLRILMPNGMLVVDNVYYCQAICSAILSLGWLIEDGFHPLFTCTCLRLLSKNNVLFNTSYIRHCWYLIRTPHAANAISKSPLHSAEAWNEHLGHGSTTVVREFLTRQPFLLTLRDHVSTFILTAPLKYWKDVPSHIVECVKFLYGCVGKYPTQLRTDNAGKYSAALEANLWSMGTEWVPVEPYQPDFNGKAERVNRTLGDMATKMLNASNFPSFFWSYTYSCATKIHNRLPNTRTAPMTPMEQLLGIKPDPAQIYPFGARVIVHVPSEKRDKLEERRKECFLLTLPKSGHGWIFYDPRTKCSFQYSFAVFLDYQCLPVLVPKKKGGLLFILNHLKLGEVPTDAIAKKECAVMSTLHQPSNLLISKTIGTVFASDYKSEWQLAAEDKLWGFEQHDVWTPIFPTKGMKVLGGKWVFDVKRHADGIIECFKSRYVARGFSQRLGINCFDVYAPTAGMNSLRLLLAMKVQYAMSLAAFDVWLAYLYSPIEEDVCVQAPVELRPEWNGKVMKLKKALYGTEQAARCWWKFSLGIMSKMGFEVSEVKPSLYMLRKDNERLIVWIHVDDGIVVGSSDVIAQQSKLVLSGALEVHWSDDVSKIVGLFLTCEGHRLRINQHFLADQIVSAYQRPVVHKFNQLPDKMLTSNNSDAIDAGVFQSTIGSLMYLSNGTRPNISYAVHLLARFAANPGLCHWQALDHLIGYLSRHPHLSLSYGDTSEGFELWADATWGGEHQWSTLGYIIKVFGNVVAWGSKRQTVVAIAACVAEYVALLEAAQLLSLLRLVSESILGTQPLSIYCDNGQQS</sequence>
<dbReference type="PANTHER" id="PTHR11439:SF483">
    <property type="entry name" value="PEPTIDE SYNTHASE GLIP-LIKE, PUTATIVE (AFU_ORTHOLOGUE AFUA_3G12920)-RELATED"/>
    <property type="match status" value="1"/>
</dbReference>
<dbReference type="PROSITE" id="PS50994">
    <property type="entry name" value="INTEGRASE"/>
    <property type="match status" value="1"/>
</dbReference>
<dbReference type="InterPro" id="IPR013103">
    <property type="entry name" value="RVT_2"/>
</dbReference>
<dbReference type="GO" id="GO:0005634">
    <property type="term" value="C:nucleus"/>
    <property type="evidence" value="ECO:0007669"/>
    <property type="project" value="UniProtKB-ARBA"/>
</dbReference>
<dbReference type="InterPro" id="IPR012337">
    <property type="entry name" value="RNaseH-like_sf"/>
</dbReference>
<accession>A0A9Q3E8S1</accession>
<dbReference type="EMBL" id="AVOT02026505">
    <property type="protein sequence ID" value="MBW0518250.1"/>
    <property type="molecule type" value="Genomic_DNA"/>
</dbReference>
<dbReference type="AlphaFoldDB" id="A0A9Q3E8S1"/>
<evidence type="ECO:0000256" key="1">
    <source>
        <dbReference type="ARBA" id="ARBA00022884"/>
    </source>
</evidence>
<dbReference type="Proteomes" id="UP000765509">
    <property type="component" value="Unassembled WGS sequence"/>
</dbReference>
<dbReference type="InterPro" id="IPR036397">
    <property type="entry name" value="RNaseH_sf"/>
</dbReference>
<proteinExistence type="predicted"/>